<feature type="region of interest" description="Disordered" evidence="1">
    <location>
        <begin position="68"/>
        <end position="110"/>
    </location>
</feature>
<gene>
    <name evidence="2" type="ORF">CDL15_Pgr023902</name>
</gene>
<evidence type="ECO:0000256" key="1">
    <source>
        <dbReference type="SAM" id="MobiDB-lite"/>
    </source>
</evidence>
<protein>
    <submittedName>
        <fullName evidence="2">Uncharacterized protein</fullName>
    </submittedName>
</protein>
<name>A0A218XWM3_PUNGR</name>
<feature type="region of interest" description="Disordered" evidence="1">
    <location>
        <begin position="1"/>
        <end position="56"/>
    </location>
</feature>
<evidence type="ECO:0000313" key="2">
    <source>
        <dbReference type="EMBL" id="OWM89056.1"/>
    </source>
</evidence>
<organism evidence="2 3">
    <name type="scientific">Punica granatum</name>
    <name type="common">Pomegranate</name>
    <dbReference type="NCBI Taxonomy" id="22663"/>
    <lineage>
        <taxon>Eukaryota</taxon>
        <taxon>Viridiplantae</taxon>
        <taxon>Streptophyta</taxon>
        <taxon>Embryophyta</taxon>
        <taxon>Tracheophyta</taxon>
        <taxon>Spermatophyta</taxon>
        <taxon>Magnoliopsida</taxon>
        <taxon>eudicotyledons</taxon>
        <taxon>Gunneridae</taxon>
        <taxon>Pentapetalae</taxon>
        <taxon>rosids</taxon>
        <taxon>malvids</taxon>
        <taxon>Myrtales</taxon>
        <taxon>Lythraceae</taxon>
        <taxon>Punica</taxon>
    </lineage>
</organism>
<reference evidence="3" key="1">
    <citation type="journal article" date="2017" name="Plant J.">
        <title>The pomegranate (Punica granatum L.) genome and the genomics of punicalagin biosynthesis.</title>
        <authorList>
            <person name="Qin G."/>
            <person name="Xu C."/>
            <person name="Ming R."/>
            <person name="Tang H."/>
            <person name="Guyot R."/>
            <person name="Kramer E.M."/>
            <person name="Hu Y."/>
            <person name="Yi X."/>
            <person name="Qi Y."/>
            <person name="Xu X."/>
            <person name="Gao Z."/>
            <person name="Pan H."/>
            <person name="Jian J."/>
            <person name="Tian Y."/>
            <person name="Yue Z."/>
            <person name="Xu Y."/>
        </authorList>
    </citation>
    <scope>NUCLEOTIDE SEQUENCE [LARGE SCALE GENOMIC DNA]</scope>
    <source>
        <strain evidence="3">cv. Dabenzi</strain>
    </source>
</reference>
<proteinExistence type="predicted"/>
<accession>A0A218XWM3</accession>
<evidence type="ECO:0000313" key="3">
    <source>
        <dbReference type="Proteomes" id="UP000197138"/>
    </source>
</evidence>
<dbReference type="EMBL" id="MTKT01000688">
    <property type="protein sequence ID" value="OWM89056.1"/>
    <property type="molecule type" value="Genomic_DNA"/>
</dbReference>
<comment type="caution">
    <text evidence="2">The sequence shown here is derived from an EMBL/GenBank/DDBJ whole genome shotgun (WGS) entry which is preliminary data.</text>
</comment>
<dbReference type="AlphaFoldDB" id="A0A218XWM3"/>
<dbReference type="Proteomes" id="UP000197138">
    <property type="component" value="Unassembled WGS sequence"/>
</dbReference>
<feature type="compositionally biased region" description="Acidic residues" evidence="1">
    <location>
        <begin position="28"/>
        <end position="44"/>
    </location>
</feature>
<feature type="compositionally biased region" description="Polar residues" evidence="1">
    <location>
        <begin position="82"/>
        <end position="105"/>
    </location>
</feature>
<sequence length="116" mass="12694">MGNRKHKIDGIGETTPGYSNKKRILLSDSDEEPGSDDAIDENDSDFSNSYTKSEDEYDKEDFCIFPIRNTSNEDTDEKGAVLTSSYNSLDNSDSFPDASSGSTTDAAEDVAIQYLA</sequence>